<accession>A0A5A9XPI6</accession>
<dbReference type="InterPro" id="IPR012341">
    <property type="entry name" value="6hp_glycosidase-like_sf"/>
</dbReference>
<dbReference type="SUPFAM" id="SSF48208">
    <property type="entry name" value="Six-hairpin glycosidases"/>
    <property type="match status" value="1"/>
</dbReference>
<dbReference type="PANTHER" id="PTHR42899">
    <property type="entry name" value="SPERMATOGENESIS-ASSOCIATED PROTEIN 20"/>
    <property type="match status" value="1"/>
</dbReference>
<dbReference type="PIRSF" id="PIRSF006402">
    <property type="entry name" value="UCP006402_thioredoxin"/>
    <property type="match status" value="1"/>
</dbReference>
<evidence type="ECO:0000259" key="1">
    <source>
        <dbReference type="Pfam" id="PF03190"/>
    </source>
</evidence>
<dbReference type="OrthoDB" id="9762614at2"/>
<feature type="domain" description="Spermatogenesis-associated protein 20-like TRX" evidence="1">
    <location>
        <begin position="32"/>
        <end position="192"/>
    </location>
</feature>
<gene>
    <name evidence="2" type="ORF">ET418_00725</name>
</gene>
<dbReference type="InterPro" id="IPR004879">
    <property type="entry name" value="Ssp411-like_TRX"/>
</dbReference>
<comment type="caution">
    <text evidence="2">The sequence shown here is derived from an EMBL/GenBank/DDBJ whole genome shotgun (WGS) entry which is preliminary data.</text>
</comment>
<evidence type="ECO:0000313" key="2">
    <source>
        <dbReference type="EMBL" id="KAA0895077.1"/>
    </source>
</evidence>
<dbReference type="Gene3D" id="1.50.10.10">
    <property type="match status" value="2"/>
</dbReference>
<name>A0A5A9XPI6_9BACT</name>
<dbReference type="InterPro" id="IPR036249">
    <property type="entry name" value="Thioredoxin-like_sf"/>
</dbReference>
<dbReference type="Proteomes" id="UP000324298">
    <property type="component" value="Unassembled WGS sequence"/>
</dbReference>
<reference evidence="2 3" key="1">
    <citation type="submission" date="2019-04" db="EMBL/GenBank/DDBJ databases">
        <title>Geobacter ruber sp. nov., ferric-reducing bacteria isolated from paddy soil.</title>
        <authorList>
            <person name="Xu Z."/>
            <person name="Masuda Y."/>
            <person name="Itoh H."/>
            <person name="Senoo K."/>
        </authorList>
    </citation>
    <scope>NUCLEOTIDE SEQUENCE [LARGE SCALE GENOMIC DNA]</scope>
    <source>
        <strain evidence="2 3">Red88</strain>
    </source>
</reference>
<dbReference type="RefSeq" id="WP_149305661.1">
    <property type="nucleotide sequence ID" value="NZ_SRSD01000001.1"/>
</dbReference>
<dbReference type="Gene3D" id="3.40.30.10">
    <property type="entry name" value="Glutaredoxin"/>
    <property type="match status" value="1"/>
</dbReference>
<keyword evidence="3" id="KW-1185">Reference proteome</keyword>
<dbReference type="InterPro" id="IPR008928">
    <property type="entry name" value="6-hairpin_glycosidase_sf"/>
</dbReference>
<dbReference type="CDD" id="cd02955">
    <property type="entry name" value="SSP411"/>
    <property type="match status" value="1"/>
</dbReference>
<protein>
    <submittedName>
        <fullName evidence="2">Thioredoxin domain-containing protein</fullName>
    </submittedName>
</protein>
<dbReference type="GO" id="GO:0005975">
    <property type="term" value="P:carbohydrate metabolic process"/>
    <property type="evidence" value="ECO:0007669"/>
    <property type="project" value="InterPro"/>
</dbReference>
<evidence type="ECO:0000313" key="3">
    <source>
        <dbReference type="Proteomes" id="UP000324298"/>
    </source>
</evidence>
<dbReference type="SUPFAM" id="SSF52833">
    <property type="entry name" value="Thioredoxin-like"/>
    <property type="match status" value="1"/>
</dbReference>
<dbReference type="Pfam" id="PF03190">
    <property type="entry name" value="Thioredox_DsbH"/>
    <property type="match status" value="1"/>
</dbReference>
<proteinExistence type="predicted"/>
<sequence length="702" mass="78031">MANTRLDTSAYIARLRALDKGALPPDGGQDFNRLIFARSPYLLQHAENPVAWYEWGDAAFEKARGENRPILLSIGYATCHWCHVMAHESFEDEQVAALLNSHFVCIKVDREERPDIDDFYMAVSQVLTGSGGWPLNIFMTPDKRPFMAVTYLPRQGRGGQNGLMELLPNIAALWRQRPDLIEKNCRSIMDAMGNLSSKIDHTVSVDLQQLVDTSFNQLRNIYDPQYGGFGTAPKFPMPMNLSWLTGQGATGNHDALGMALHTLERMRRGGIWDQIGGGLHRYAVDREWLVPHFEKMLYDQAMVGLAALEANQATGGGFYLHLAEDIFGFVARELTSPEGGFYAALDADSEGVEGKCYVWGKGEIEECLGDEAPLFCRFYDVTAEGNFEGHTILNMPLGLDEFCTVEELDSTETGLRLERCRLLLLEKRKRRISPFRDEKVITAWNGLMIAALARGGAVAGDPAFLDAASRAASFLLEKLRRRDGRILRSFLGEAADVPGFLEDYAFLAFGLLELFEATLDTVWLEWAVKLADQMLEIFLDPASGRFLKTGRDAEPMPLAASLEHDGVVPSAFSLTAQVFIRLARAAARPDLLDHARRLLESYAADVQRQPTIHLGSLHAMALLEGEPFEARFSGHRDHPAIQGLLHALKARYCPNLALTFEASDDSPALAICTQGTCYPAVHKVSELEPILERVAPRLTDQK</sequence>
<dbReference type="InterPro" id="IPR024705">
    <property type="entry name" value="Ssp411"/>
</dbReference>
<dbReference type="PANTHER" id="PTHR42899:SF1">
    <property type="entry name" value="SPERMATOGENESIS-ASSOCIATED PROTEIN 20"/>
    <property type="match status" value="1"/>
</dbReference>
<dbReference type="EMBL" id="SRSD01000001">
    <property type="protein sequence ID" value="KAA0895077.1"/>
    <property type="molecule type" value="Genomic_DNA"/>
</dbReference>
<organism evidence="2 3">
    <name type="scientific">Oryzomonas rubra</name>
    <dbReference type="NCBI Taxonomy" id="2509454"/>
    <lineage>
        <taxon>Bacteria</taxon>
        <taxon>Pseudomonadati</taxon>
        <taxon>Thermodesulfobacteriota</taxon>
        <taxon>Desulfuromonadia</taxon>
        <taxon>Geobacterales</taxon>
        <taxon>Geobacteraceae</taxon>
        <taxon>Oryzomonas</taxon>
    </lineage>
</organism>
<dbReference type="AlphaFoldDB" id="A0A5A9XPI6"/>